<evidence type="ECO:0000256" key="3">
    <source>
        <dbReference type="ARBA" id="ARBA00022516"/>
    </source>
</evidence>
<evidence type="ECO:0000256" key="7">
    <source>
        <dbReference type="ARBA" id="ARBA00022989"/>
    </source>
</evidence>
<gene>
    <name evidence="14" type="ORF">SAPINGB_P003581</name>
</gene>
<keyword evidence="5" id="KW-0256">Endoplasmic reticulum</keyword>
<keyword evidence="6" id="KW-0752">Steroid biosynthesis</keyword>
<evidence type="ECO:0000313" key="15">
    <source>
        <dbReference type="Proteomes" id="UP000398389"/>
    </source>
</evidence>
<keyword evidence="12" id="KW-0753">Steroid metabolism</keyword>
<organism evidence="14 15">
    <name type="scientific">Magnusiomyces paraingens</name>
    <dbReference type="NCBI Taxonomy" id="2606893"/>
    <lineage>
        <taxon>Eukaryota</taxon>
        <taxon>Fungi</taxon>
        <taxon>Dikarya</taxon>
        <taxon>Ascomycota</taxon>
        <taxon>Saccharomycotina</taxon>
        <taxon>Dipodascomycetes</taxon>
        <taxon>Dipodascales</taxon>
        <taxon>Dipodascaceae</taxon>
        <taxon>Magnusiomyces</taxon>
    </lineage>
</organism>
<evidence type="ECO:0000256" key="6">
    <source>
        <dbReference type="ARBA" id="ARBA00022955"/>
    </source>
</evidence>
<dbReference type="GO" id="GO:0005789">
    <property type="term" value="C:endoplasmic reticulum membrane"/>
    <property type="evidence" value="ECO:0007669"/>
    <property type="project" value="UniProtKB-SubCell"/>
</dbReference>
<name>A0A5E8BQ24_9ASCO</name>
<comment type="similarity">
    <text evidence="2">Belongs to the ERG28 family.</text>
</comment>
<keyword evidence="3" id="KW-0444">Lipid biosynthesis</keyword>
<evidence type="ECO:0000256" key="11">
    <source>
        <dbReference type="ARBA" id="ARBA00023166"/>
    </source>
</evidence>
<evidence type="ECO:0000256" key="8">
    <source>
        <dbReference type="ARBA" id="ARBA00023011"/>
    </source>
</evidence>
<evidence type="ECO:0000256" key="12">
    <source>
        <dbReference type="ARBA" id="ARBA00023221"/>
    </source>
</evidence>
<evidence type="ECO:0000313" key="14">
    <source>
        <dbReference type="EMBL" id="VVT53453.1"/>
    </source>
</evidence>
<keyword evidence="8" id="KW-0756">Sterol biosynthesis</keyword>
<protein>
    <recommendedName>
        <fullName evidence="16">Ergosterol biosynthesis protein</fullName>
    </recommendedName>
</protein>
<evidence type="ECO:0000256" key="9">
    <source>
        <dbReference type="ARBA" id="ARBA00023098"/>
    </source>
</evidence>
<dbReference type="EMBL" id="CABVLU010000003">
    <property type="protein sequence ID" value="VVT53453.1"/>
    <property type="molecule type" value="Genomic_DNA"/>
</dbReference>
<keyword evidence="4 13" id="KW-0812">Transmembrane</keyword>
<accession>A0A5E8BQ24</accession>
<dbReference type="InterPro" id="IPR005352">
    <property type="entry name" value="Erg28"/>
</dbReference>
<evidence type="ECO:0000256" key="10">
    <source>
        <dbReference type="ARBA" id="ARBA00023136"/>
    </source>
</evidence>
<dbReference type="AlphaFoldDB" id="A0A5E8BQ24"/>
<keyword evidence="10 13" id="KW-0472">Membrane</keyword>
<evidence type="ECO:0000256" key="4">
    <source>
        <dbReference type="ARBA" id="ARBA00022692"/>
    </source>
</evidence>
<keyword evidence="11" id="KW-1207">Sterol metabolism</keyword>
<sequence length="140" mass="15668">MSFLDTIIANLPSTNGLLPSWLLFISAVSVFNSAQTYVADTKLTKRVYEAAPEQVTPLSARTFGTWTMMASMIRFFGAYYISNPAIYNMTIWTFVLAGFHFGTEWLVFGTAKLGKGLAGPLFTVALTLPWMILQRDFYVQ</sequence>
<reference evidence="14 15" key="1">
    <citation type="submission" date="2019-09" db="EMBL/GenBank/DDBJ databases">
        <authorList>
            <person name="Brejova B."/>
        </authorList>
    </citation>
    <scope>NUCLEOTIDE SEQUENCE [LARGE SCALE GENOMIC DNA]</scope>
</reference>
<evidence type="ECO:0000256" key="5">
    <source>
        <dbReference type="ARBA" id="ARBA00022824"/>
    </source>
</evidence>
<evidence type="ECO:0000256" key="1">
    <source>
        <dbReference type="ARBA" id="ARBA00004477"/>
    </source>
</evidence>
<dbReference type="GO" id="GO:0016126">
    <property type="term" value="P:sterol biosynthetic process"/>
    <property type="evidence" value="ECO:0007669"/>
    <property type="project" value="UniProtKB-KW"/>
</dbReference>
<feature type="transmembrane region" description="Helical" evidence="13">
    <location>
        <begin position="78"/>
        <end position="101"/>
    </location>
</feature>
<evidence type="ECO:0000256" key="2">
    <source>
        <dbReference type="ARBA" id="ARBA00005377"/>
    </source>
</evidence>
<evidence type="ECO:0008006" key="16">
    <source>
        <dbReference type="Google" id="ProtNLM"/>
    </source>
</evidence>
<dbReference type="GO" id="GO:0030674">
    <property type="term" value="F:protein-macromolecule adaptor activity"/>
    <property type="evidence" value="ECO:0007669"/>
    <property type="project" value="TreeGrafter"/>
</dbReference>
<dbReference type="RefSeq" id="XP_031854189.1">
    <property type="nucleotide sequence ID" value="XM_031998298.1"/>
</dbReference>
<dbReference type="Proteomes" id="UP000398389">
    <property type="component" value="Unassembled WGS sequence"/>
</dbReference>
<proteinExistence type="inferred from homology"/>
<evidence type="ECO:0000256" key="13">
    <source>
        <dbReference type="SAM" id="Phobius"/>
    </source>
</evidence>
<feature type="transmembrane region" description="Helical" evidence="13">
    <location>
        <begin position="20"/>
        <end position="39"/>
    </location>
</feature>
<dbReference type="OrthoDB" id="6485510at2759"/>
<dbReference type="Pfam" id="PF03694">
    <property type="entry name" value="Erg28"/>
    <property type="match status" value="1"/>
</dbReference>
<feature type="transmembrane region" description="Helical" evidence="13">
    <location>
        <begin position="113"/>
        <end position="133"/>
    </location>
</feature>
<comment type="subcellular location">
    <subcellularLocation>
        <location evidence="1">Endoplasmic reticulum membrane</location>
        <topology evidence="1">Multi-pass membrane protein</topology>
    </subcellularLocation>
</comment>
<dbReference type="PANTHER" id="PTHR15451">
    <property type="entry name" value="ERGOSTEROL BIOSYNTHETIC PROTEIN 28-RELATED"/>
    <property type="match status" value="1"/>
</dbReference>
<keyword evidence="9" id="KW-0443">Lipid metabolism</keyword>
<keyword evidence="7 13" id="KW-1133">Transmembrane helix</keyword>
<keyword evidence="15" id="KW-1185">Reference proteome</keyword>
<dbReference type="GeneID" id="43582398"/>
<dbReference type="PANTHER" id="PTHR15451:SF19">
    <property type="entry name" value="ERGOSTEROL BIOSYNTHETIC PROTEIN 28 HOMOLOG"/>
    <property type="match status" value="1"/>
</dbReference>